<evidence type="ECO:0000256" key="1">
    <source>
        <dbReference type="ARBA" id="ARBA00004651"/>
    </source>
</evidence>
<keyword evidence="12" id="KW-0129">CBS domain</keyword>
<evidence type="ECO:0000256" key="13">
    <source>
        <dbReference type="ARBA" id="ARBA00023136"/>
    </source>
</evidence>
<evidence type="ECO:0000256" key="7">
    <source>
        <dbReference type="ARBA" id="ARBA00022737"/>
    </source>
</evidence>
<evidence type="ECO:0000256" key="3">
    <source>
        <dbReference type="ARBA" id="ARBA00022475"/>
    </source>
</evidence>
<keyword evidence="13 14" id="KW-0472">Membrane</keyword>
<feature type="active site" evidence="15">
    <location>
        <position position="96"/>
    </location>
</feature>
<dbReference type="PIRSF" id="PIRSF006404">
    <property type="entry name" value="UCP006404_Pept_M50_CBS"/>
    <property type="match status" value="1"/>
</dbReference>
<dbReference type="InterPro" id="IPR046342">
    <property type="entry name" value="CBS_dom_sf"/>
</dbReference>
<keyword evidence="3 14" id="KW-1003">Cell membrane</keyword>
<dbReference type="PANTHER" id="PTHR39188:SF3">
    <property type="entry name" value="STAGE IV SPORULATION PROTEIN FB"/>
    <property type="match status" value="1"/>
</dbReference>
<feature type="region of interest" description="Disordered" evidence="17">
    <location>
        <begin position="1"/>
        <end position="33"/>
    </location>
</feature>
<evidence type="ECO:0000256" key="12">
    <source>
        <dbReference type="ARBA" id="ARBA00023122"/>
    </source>
</evidence>
<evidence type="ECO:0000256" key="15">
    <source>
        <dbReference type="PIRSR" id="PIRSR006404-1"/>
    </source>
</evidence>
<comment type="similarity">
    <text evidence="2 14">Belongs to the peptidase M50B family.</text>
</comment>
<protein>
    <recommendedName>
        <fullName evidence="14">Zinc metalloprotease</fullName>
    </recommendedName>
</protein>
<dbReference type="GO" id="GO:0046872">
    <property type="term" value="F:metal ion binding"/>
    <property type="evidence" value="ECO:0007669"/>
    <property type="project" value="UniProtKB-UniRule"/>
</dbReference>
<dbReference type="EMBL" id="BNBO01000023">
    <property type="protein sequence ID" value="GHH74579.1"/>
    <property type="molecule type" value="Genomic_DNA"/>
</dbReference>
<keyword evidence="9 14" id="KW-0862">Zinc</keyword>
<dbReference type="AlphaFoldDB" id="A0A919FZ18"/>
<feature type="compositionally biased region" description="Polar residues" evidence="17">
    <location>
        <begin position="1"/>
        <end position="11"/>
    </location>
</feature>
<evidence type="ECO:0000256" key="14">
    <source>
        <dbReference type="PIRNR" id="PIRNR006404"/>
    </source>
</evidence>
<evidence type="ECO:0000256" key="2">
    <source>
        <dbReference type="ARBA" id="ARBA00007931"/>
    </source>
</evidence>
<dbReference type="RefSeq" id="WP_229927614.1">
    <property type="nucleotide sequence ID" value="NZ_BNBO01000023.1"/>
</dbReference>
<evidence type="ECO:0000256" key="9">
    <source>
        <dbReference type="ARBA" id="ARBA00022833"/>
    </source>
</evidence>
<dbReference type="Proteomes" id="UP000617734">
    <property type="component" value="Unassembled WGS sequence"/>
</dbReference>
<evidence type="ECO:0000256" key="10">
    <source>
        <dbReference type="ARBA" id="ARBA00022989"/>
    </source>
</evidence>
<proteinExistence type="inferred from homology"/>
<evidence type="ECO:0000256" key="16">
    <source>
        <dbReference type="PIRSR" id="PIRSR006404-2"/>
    </source>
</evidence>
<evidence type="ECO:0000313" key="20">
    <source>
        <dbReference type="Proteomes" id="UP000617734"/>
    </source>
</evidence>
<feature type="transmembrane region" description="Helical" evidence="14">
    <location>
        <begin position="252"/>
        <end position="271"/>
    </location>
</feature>
<comment type="cofactor">
    <cofactor evidence="14 16">
        <name>Zn(2+)</name>
        <dbReference type="ChEBI" id="CHEBI:29105"/>
    </cofactor>
    <text evidence="14 16">Binds 1 zinc ion per subunit.</text>
</comment>
<keyword evidence="5 14" id="KW-0812">Transmembrane</keyword>
<feature type="domain" description="Peptidase M50" evidence="18">
    <location>
        <begin position="84"/>
        <end position="156"/>
    </location>
</feature>
<keyword evidence="8 14" id="KW-0378">Hydrolase</keyword>
<feature type="binding site" evidence="16">
    <location>
        <position position="191"/>
    </location>
    <ligand>
        <name>Zn(2+)</name>
        <dbReference type="ChEBI" id="CHEBI:29105"/>
        <note>catalytic</note>
    </ligand>
</feature>
<evidence type="ECO:0000256" key="11">
    <source>
        <dbReference type="ARBA" id="ARBA00023049"/>
    </source>
</evidence>
<sequence length="407" mass="42250">MSDTRGQQTSEQPPPGGTPGAGTPPAGGPGPRGGILMGRPFGVPVYVTPSWFVIAALITWIFGGQLARVLPELGGTRYLVALSFAIAFYASVLVHELAHTLVALRYKLGVRRIQLQFLGGISEIENEAQTPAREFWLAFAGPLLSVVLGGVFLAAGRLVELSSVPGVLLAGLMVSNFVVAVFNLLPGLPLDGGRMLRAVVWGLTGRPMAGTVAASWAGRALAVAVLIGLPLFSASRDDGGRTGTDTLIDAALAAILAAIIWNGAVGGLRGARLKEALPGLRLRELARRAVPVTADTPLGEALRRAREAGAGAVLVVDGLGAPIAVVRESAVRAVPEQRRPWVAVGALARDLEPGLRLPADLAGEDLLRALRATPASEYLVVEPDGSAYGVLALTDVEQRLSKAVAGR</sequence>
<feature type="transmembrane region" description="Helical" evidence="14">
    <location>
        <begin position="209"/>
        <end position="232"/>
    </location>
</feature>
<feature type="transmembrane region" description="Helical" evidence="14">
    <location>
        <begin position="82"/>
        <end position="104"/>
    </location>
</feature>
<feature type="transmembrane region" description="Helical" evidence="14">
    <location>
        <begin position="135"/>
        <end position="155"/>
    </location>
</feature>
<keyword evidence="7" id="KW-0677">Repeat</keyword>
<feature type="domain" description="Peptidase M50" evidence="18">
    <location>
        <begin position="170"/>
        <end position="218"/>
    </location>
</feature>
<dbReference type="GeneID" id="95354549"/>
<keyword evidence="11 14" id="KW-0482">Metalloprotease</keyword>
<accession>A0A919FZ18</accession>
<organism evidence="19 20">
    <name type="scientific">Kitasatospora indigofera</name>
    <dbReference type="NCBI Taxonomy" id="67307"/>
    <lineage>
        <taxon>Bacteria</taxon>
        <taxon>Bacillati</taxon>
        <taxon>Actinomycetota</taxon>
        <taxon>Actinomycetes</taxon>
        <taxon>Kitasatosporales</taxon>
        <taxon>Streptomycetaceae</taxon>
        <taxon>Kitasatospora</taxon>
    </lineage>
</organism>
<dbReference type="GO" id="GO:0005886">
    <property type="term" value="C:plasma membrane"/>
    <property type="evidence" value="ECO:0007669"/>
    <property type="project" value="UniProtKB-SubCell"/>
</dbReference>
<dbReference type="Pfam" id="PF02163">
    <property type="entry name" value="Peptidase_M50"/>
    <property type="match status" value="2"/>
</dbReference>
<evidence type="ECO:0000313" key="19">
    <source>
        <dbReference type="EMBL" id="GHH74579.1"/>
    </source>
</evidence>
<name>A0A919FZ18_9ACTN</name>
<dbReference type="InterPro" id="IPR016483">
    <property type="entry name" value="UCP006404_Pept_M50_CBS"/>
</dbReference>
<keyword evidence="4 14" id="KW-0645">Protease</keyword>
<evidence type="ECO:0000256" key="17">
    <source>
        <dbReference type="SAM" id="MobiDB-lite"/>
    </source>
</evidence>
<evidence type="ECO:0000256" key="6">
    <source>
        <dbReference type="ARBA" id="ARBA00022723"/>
    </source>
</evidence>
<gene>
    <name evidence="19" type="ORF">GCM10018781_41500</name>
</gene>
<reference evidence="19" key="1">
    <citation type="journal article" date="2014" name="Int. J. Syst. Evol. Microbiol.">
        <title>Complete genome sequence of Corynebacterium casei LMG S-19264T (=DSM 44701T), isolated from a smear-ripened cheese.</title>
        <authorList>
            <consortium name="US DOE Joint Genome Institute (JGI-PGF)"/>
            <person name="Walter F."/>
            <person name="Albersmeier A."/>
            <person name="Kalinowski J."/>
            <person name="Ruckert C."/>
        </authorList>
    </citation>
    <scope>NUCLEOTIDE SEQUENCE</scope>
    <source>
        <strain evidence="19">JCM 4646</strain>
    </source>
</reference>
<reference evidence="19" key="2">
    <citation type="submission" date="2020-09" db="EMBL/GenBank/DDBJ databases">
        <authorList>
            <person name="Sun Q."/>
            <person name="Ohkuma M."/>
        </authorList>
    </citation>
    <scope>NUCLEOTIDE SEQUENCE</scope>
    <source>
        <strain evidence="19">JCM 4646</strain>
    </source>
</reference>
<comment type="subcellular location">
    <subcellularLocation>
        <location evidence="1 14">Cell membrane</location>
        <topology evidence="1 14">Multi-pass membrane protein</topology>
    </subcellularLocation>
</comment>
<keyword evidence="6 14" id="KW-0479">Metal-binding</keyword>
<dbReference type="InterPro" id="IPR008915">
    <property type="entry name" value="Peptidase_M50"/>
</dbReference>
<evidence type="ECO:0000256" key="8">
    <source>
        <dbReference type="ARBA" id="ARBA00022801"/>
    </source>
</evidence>
<keyword evidence="10 14" id="KW-1133">Transmembrane helix</keyword>
<feature type="binding site" evidence="16">
    <location>
        <position position="99"/>
    </location>
    <ligand>
        <name>Zn(2+)</name>
        <dbReference type="ChEBI" id="CHEBI:29105"/>
        <note>catalytic</note>
    </ligand>
</feature>
<dbReference type="GO" id="GO:0006508">
    <property type="term" value="P:proteolysis"/>
    <property type="evidence" value="ECO:0007669"/>
    <property type="project" value="UniProtKB-KW"/>
</dbReference>
<keyword evidence="20" id="KW-1185">Reference proteome</keyword>
<evidence type="ECO:0000256" key="5">
    <source>
        <dbReference type="ARBA" id="ARBA00022692"/>
    </source>
</evidence>
<dbReference type="GO" id="GO:0008237">
    <property type="term" value="F:metallopeptidase activity"/>
    <property type="evidence" value="ECO:0007669"/>
    <property type="project" value="UniProtKB-UniRule"/>
</dbReference>
<evidence type="ECO:0000259" key="18">
    <source>
        <dbReference type="Pfam" id="PF02163"/>
    </source>
</evidence>
<dbReference type="CDD" id="cd06164">
    <property type="entry name" value="S2P-M50_SpoIVFB_CBS"/>
    <property type="match status" value="1"/>
</dbReference>
<feature type="transmembrane region" description="Helical" evidence="14">
    <location>
        <begin position="41"/>
        <end position="62"/>
    </location>
</feature>
<dbReference type="Gene3D" id="3.10.580.10">
    <property type="entry name" value="CBS-domain"/>
    <property type="match status" value="1"/>
</dbReference>
<evidence type="ECO:0000256" key="4">
    <source>
        <dbReference type="ARBA" id="ARBA00022670"/>
    </source>
</evidence>
<dbReference type="PANTHER" id="PTHR39188">
    <property type="entry name" value="MEMBRANE-ASSOCIATED ZINC METALLOPROTEASE M50B"/>
    <property type="match status" value="1"/>
</dbReference>
<dbReference type="SUPFAM" id="SSF54631">
    <property type="entry name" value="CBS-domain pair"/>
    <property type="match status" value="1"/>
</dbReference>
<feature type="binding site" evidence="16">
    <location>
        <position position="95"/>
    </location>
    <ligand>
        <name>Zn(2+)</name>
        <dbReference type="ChEBI" id="CHEBI:29105"/>
        <note>catalytic</note>
    </ligand>
</feature>
<feature type="transmembrane region" description="Helical" evidence="14">
    <location>
        <begin position="167"/>
        <end position="188"/>
    </location>
</feature>
<comment type="caution">
    <text evidence="19">The sequence shown here is derived from an EMBL/GenBank/DDBJ whole genome shotgun (WGS) entry which is preliminary data.</text>
</comment>